<dbReference type="Proteomes" id="UP001432401">
    <property type="component" value="Unassembled WGS sequence"/>
</dbReference>
<keyword evidence="5" id="KW-0680">Restriction system</keyword>
<dbReference type="Gene3D" id="3.90.120.10">
    <property type="entry name" value="DNA Methylase, subunit A, domain 2"/>
    <property type="match status" value="1"/>
</dbReference>
<dbReference type="Gene3D" id="3.40.50.150">
    <property type="entry name" value="Vaccinia Virus protein VP39"/>
    <property type="match status" value="1"/>
</dbReference>
<reference evidence="8 9" key="1">
    <citation type="submission" date="2024-06" db="EMBL/GenBank/DDBJ databases">
        <authorList>
            <person name="Bataeva Y.V."/>
            <person name="Grigorian L.N."/>
            <person name="Solomentsev V.I."/>
        </authorList>
    </citation>
    <scope>NUCLEOTIDE SEQUENCE [LARGE SCALE GENOMIC DNA]</scope>
    <source>
        <strain evidence="9">SCPM-O-B-12605 (RCAM04882)</strain>
    </source>
</reference>
<dbReference type="SUPFAM" id="SSF53335">
    <property type="entry name" value="S-adenosyl-L-methionine-dependent methyltransferases"/>
    <property type="match status" value="1"/>
</dbReference>
<dbReference type="EC" id="2.1.1.37" evidence="1"/>
<comment type="similarity">
    <text evidence="6 7">Belongs to the class I-like SAM-binding methyltransferase superfamily. C5-methyltransferase family.</text>
</comment>
<evidence type="ECO:0000313" key="8">
    <source>
        <dbReference type="EMBL" id="MES0837070.1"/>
    </source>
</evidence>
<evidence type="ECO:0000256" key="4">
    <source>
        <dbReference type="ARBA" id="ARBA00022691"/>
    </source>
</evidence>
<dbReference type="GO" id="GO:0032259">
    <property type="term" value="P:methylation"/>
    <property type="evidence" value="ECO:0007669"/>
    <property type="project" value="UniProtKB-KW"/>
</dbReference>
<dbReference type="Pfam" id="PF00145">
    <property type="entry name" value="DNA_methylase"/>
    <property type="match status" value="1"/>
</dbReference>
<evidence type="ECO:0000256" key="2">
    <source>
        <dbReference type="ARBA" id="ARBA00022603"/>
    </source>
</evidence>
<evidence type="ECO:0000256" key="3">
    <source>
        <dbReference type="ARBA" id="ARBA00022679"/>
    </source>
</evidence>
<dbReference type="InterPro" id="IPR029063">
    <property type="entry name" value="SAM-dependent_MTases_sf"/>
</dbReference>
<comment type="caution">
    <text evidence="8">The sequence shown here is derived from an EMBL/GenBank/DDBJ whole genome shotgun (WGS) entry which is preliminary data.</text>
</comment>
<dbReference type="PRINTS" id="PR00105">
    <property type="entry name" value="C5METTRFRASE"/>
</dbReference>
<organism evidence="8 9">
    <name type="scientific">Nocardiopsis tropica</name>
    <dbReference type="NCBI Taxonomy" id="109330"/>
    <lineage>
        <taxon>Bacteria</taxon>
        <taxon>Bacillati</taxon>
        <taxon>Actinomycetota</taxon>
        <taxon>Actinomycetes</taxon>
        <taxon>Streptosporangiales</taxon>
        <taxon>Nocardiopsidaceae</taxon>
        <taxon>Nocardiopsis</taxon>
    </lineage>
</organism>
<accession>A0ABV2A135</accession>
<evidence type="ECO:0000256" key="6">
    <source>
        <dbReference type="PROSITE-ProRule" id="PRU01016"/>
    </source>
</evidence>
<dbReference type="RefSeq" id="WP_267945697.1">
    <property type="nucleotide sequence ID" value="NZ_JBEQNA010000014.1"/>
</dbReference>
<evidence type="ECO:0000313" key="9">
    <source>
        <dbReference type="Proteomes" id="UP001432401"/>
    </source>
</evidence>
<proteinExistence type="inferred from homology"/>
<keyword evidence="4 6" id="KW-0949">S-adenosyl-L-methionine</keyword>
<dbReference type="EMBL" id="JBEQNB010000015">
    <property type="protein sequence ID" value="MES0837070.1"/>
    <property type="molecule type" value="Genomic_DNA"/>
</dbReference>
<dbReference type="NCBIfam" id="TIGR00675">
    <property type="entry name" value="dcm"/>
    <property type="match status" value="1"/>
</dbReference>
<keyword evidence="3 6" id="KW-0808">Transferase</keyword>
<dbReference type="GO" id="GO:0003886">
    <property type="term" value="F:DNA (cytosine-5-)-methyltransferase activity"/>
    <property type="evidence" value="ECO:0007669"/>
    <property type="project" value="UniProtKB-EC"/>
</dbReference>
<keyword evidence="2 6" id="KW-0489">Methyltransferase</keyword>
<dbReference type="InterPro" id="IPR050390">
    <property type="entry name" value="C5-Methyltransferase"/>
</dbReference>
<dbReference type="PANTHER" id="PTHR10629">
    <property type="entry name" value="CYTOSINE-SPECIFIC METHYLTRANSFERASE"/>
    <property type="match status" value="1"/>
</dbReference>
<dbReference type="PANTHER" id="PTHR10629:SF52">
    <property type="entry name" value="DNA (CYTOSINE-5)-METHYLTRANSFERASE 1"/>
    <property type="match status" value="1"/>
</dbReference>
<evidence type="ECO:0000256" key="1">
    <source>
        <dbReference type="ARBA" id="ARBA00011975"/>
    </source>
</evidence>
<gene>
    <name evidence="8" type="primary">dcm</name>
    <name evidence="8" type="ORF">ABUK86_25055</name>
</gene>
<dbReference type="PROSITE" id="PS51679">
    <property type="entry name" value="SAM_MT_C5"/>
    <property type="match status" value="1"/>
</dbReference>
<evidence type="ECO:0000256" key="5">
    <source>
        <dbReference type="ARBA" id="ARBA00022747"/>
    </source>
</evidence>
<name>A0ABV2A135_9ACTN</name>
<evidence type="ECO:0000256" key="7">
    <source>
        <dbReference type="RuleBase" id="RU000416"/>
    </source>
</evidence>
<keyword evidence="9" id="KW-1185">Reference proteome</keyword>
<protein>
    <recommendedName>
        <fullName evidence="1">DNA (cytosine-5-)-methyltransferase</fullName>
        <ecNumber evidence="1">2.1.1.37</ecNumber>
    </recommendedName>
</protein>
<sequence>MEKRFRSLDICAGAGGQALGLEQAGFDPTLLLDTDPHACASLFLNRPQWDVVETDLRDFVGHEYPQVLNVDLLAGGLPRIPYSVAGQQRQATSERDDLLKATVWLATEVQPRAIMLENVPHLVKSPKFAELRDSVEEELKHCGYVCVWHVLDAQDFGVPQRREHGVLVAMRPEDMDHFSWPSSTGKAATVGEVLGSSMASRGWQEAHDWSLLANEVAPTIVGGSKERGGADLGPTRTKKIWARLGVNGASIGDDVPGPDFVMRQGEGTHGHRGLPKLTVEQVALLQGFPSDWQFAGRKTARYRQVGQAFPPPLGAALGKSIRAALDH</sequence>
<dbReference type="InterPro" id="IPR001525">
    <property type="entry name" value="C5_MeTfrase"/>
</dbReference>
<comment type="caution">
    <text evidence="6">Lacks conserved residue(s) required for the propagation of feature annotation.</text>
</comment>